<dbReference type="RefSeq" id="WP_138365082.1">
    <property type="nucleotide sequence ID" value="NZ_VCEJ01000002.1"/>
</dbReference>
<feature type="signal peptide" evidence="1">
    <location>
        <begin position="1"/>
        <end position="19"/>
    </location>
</feature>
<evidence type="ECO:0000313" key="3">
    <source>
        <dbReference type="Proteomes" id="UP000306402"/>
    </source>
</evidence>
<keyword evidence="1" id="KW-0732">Signal</keyword>
<sequence length="161" mass="17140">MKKAILTGFLWLCSLGVFSQSITISNSSTGGTWSVPTLSSTITSAGKNYEHTETTGASHTLIKINSLVVWTVSVSMSTTSNWNSALKLSVRRTGDGTGLVTISGGTNYILLSSTPQFFFNGLLGLGFGRDNVPVQYKIEGLSVTLPVKTYTTTVLYTITGL</sequence>
<dbReference type="AlphaFoldDB" id="A0A5R9L5M5"/>
<evidence type="ECO:0000313" key="2">
    <source>
        <dbReference type="EMBL" id="TLV03873.1"/>
    </source>
</evidence>
<dbReference type="OrthoDB" id="964707at2"/>
<feature type="chain" id="PRO_5024451007" description="DUF4402 domain-containing protein" evidence="1">
    <location>
        <begin position="20"/>
        <end position="161"/>
    </location>
</feature>
<accession>A0A5R9L5M5</accession>
<gene>
    <name evidence="2" type="ORF">FEN17_09850</name>
</gene>
<proteinExistence type="predicted"/>
<name>A0A5R9L5M5_9BACT</name>
<protein>
    <recommendedName>
        <fullName evidence="4">DUF4402 domain-containing protein</fullName>
    </recommendedName>
</protein>
<evidence type="ECO:0008006" key="4">
    <source>
        <dbReference type="Google" id="ProtNLM"/>
    </source>
</evidence>
<reference evidence="2 3" key="1">
    <citation type="submission" date="2019-05" db="EMBL/GenBank/DDBJ databases">
        <authorList>
            <person name="Qu J.-H."/>
        </authorList>
    </citation>
    <scope>NUCLEOTIDE SEQUENCE [LARGE SCALE GENOMIC DNA]</scope>
    <source>
        <strain evidence="2 3">T17</strain>
    </source>
</reference>
<dbReference type="EMBL" id="VCEJ01000002">
    <property type="protein sequence ID" value="TLV03873.1"/>
    <property type="molecule type" value="Genomic_DNA"/>
</dbReference>
<keyword evidence="3" id="KW-1185">Reference proteome</keyword>
<comment type="caution">
    <text evidence="2">The sequence shown here is derived from an EMBL/GenBank/DDBJ whole genome shotgun (WGS) entry which is preliminary data.</text>
</comment>
<evidence type="ECO:0000256" key="1">
    <source>
        <dbReference type="SAM" id="SignalP"/>
    </source>
</evidence>
<dbReference type="Proteomes" id="UP000306402">
    <property type="component" value="Unassembled WGS sequence"/>
</dbReference>
<organism evidence="2 3">
    <name type="scientific">Dyadobacter luticola</name>
    <dbReference type="NCBI Taxonomy" id="1979387"/>
    <lineage>
        <taxon>Bacteria</taxon>
        <taxon>Pseudomonadati</taxon>
        <taxon>Bacteroidota</taxon>
        <taxon>Cytophagia</taxon>
        <taxon>Cytophagales</taxon>
        <taxon>Spirosomataceae</taxon>
        <taxon>Dyadobacter</taxon>
    </lineage>
</organism>